<evidence type="ECO:0000259" key="1">
    <source>
        <dbReference type="PROSITE" id="PS51459"/>
    </source>
</evidence>
<dbReference type="RefSeq" id="WP_040820489.1">
    <property type="nucleotide sequence ID" value="NZ_JBIAQY010000008.1"/>
</dbReference>
<dbReference type="Gene3D" id="1.20.120.1870">
    <property type="entry name" value="Fic/DOC protein, Fido domain"/>
    <property type="match status" value="1"/>
</dbReference>
<proteinExistence type="predicted"/>
<dbReference type="NCBIfam" id="TIGR01550">
    <property type="entry name" value="DOC_P1"/>
    <property type="match status" value="1"/>
</dbReference>
<protein>
    <submittedName>
        <fullName evidence="2">Type II toxin-antitoxin system death-on-curing family toxin</fullName>
    </submittedName>
</protein>
<feature type="domain" description="Fido" evidence="1">
    <location>
        <begin position="4"/>
        <end position="124"/>
    </location>
</feature>
<gene>
    <name evidence="2" type="ORF">ACFYXQ_23620</name>
</gene>
<keyword evidence="3" id="KW-1185">Reference proteome</keyword>
<dbReference type="Pfam" id="PF02661">
    <property type="entry name" value="Fic"/>
    <property type="match status" value="1"/>
</dbReference>
<accession>A0ABW6S3A6</accession>
<comment type="caution">
    <text evidence="2">The sequence shown here is derived from an EMBL/GenBank/DDBJ whole genome shotgun (WGS) entry which is preliminary data.</text>
</comment>
<name>A0ABW6S3A6_9NOCA</name>
<organism evidence="2 3">
    <name type="scientific">Nocardia jiangxiensis</name>
    <dbReference type="NCBI Taxonomy" id="282685"/>
    <lineage>
        <taxon>Bacteria</taxon>
        <taxon>Bacillati</taxon>
        <taxon>Actinomycetota</taxon>
        <taxon>Actinomycetes</taxon>
        <taxon>Mycobacteriales</taxon>
        <taxon>Nocardiaceae</taxon>
        <taxon>Nocardia</taxon>
    </lineage>
</organism>
<dbReference type="EMBL" id="JBIAQY010000008">
    <property type="protein sequence ID" value="MFF3570777.1"/>
    <property type="molecule type" value="Genomic_DNA"/>
</dbReference>
<dbReference type="InterPro" id="IPR036597">
    <property type="entry name" value="Fido-like_dom_sf"/>
</dbReference>
<sequence length="124" mass="13376">MNYLELEDVLEIAYVVTDGAVKMRDMGLLASAVARPQGQAFGTEFYSSVWEKAAALMQSLACNHPLFDGNKRTAWIACMAFLELNGAPSLRPDIDAAEVLVVSVATSKIDDVQVIAEALRGLAE</sequence>
<evidence type="ECO:0000313" key="2">
    <source>
        <dbReference type="EMBL" id="MFF3570777.1"/>
    </source>
</evidence>
<dbReference type="SUPFAM" id="SSF140931">
    <property type="entry name" value="Fic-like"/>
    <property type="match status" value="1"/>
</dbReference>
<dbReference type="PANTHER" id="PTHR39426">
    <property type="entry name" value="HOMOLOGY TO DEATH-ON-CURING PROTEIN OF PHAGE P1"/>
    <property type="match status" value="1"/>
</dbReference>
<dbReference type="Proteomes" id="UP001601992">
    <property type="component" value="Unassembled WGS sequence"/>
</dbReference>
<evidence type="ECO:0000313" key="3">
    <source>
        <dbReference type="Proteomes" id="UP001601992"/>
    </source>
</evidence>
<dbReference type="PANTHER" id="PTHR39426:SF1">
    <property type="entry name" value="HOMOLOGY TO DEATH-ON-CURING PROTEIN OF PHAGE P1"/>
    <property type="match status" value="1"/>
</dbReference>
<dbReference type="InterPro" id="IPR003812">
    <property type="entry name" value="Fido"/>
</dbReference>
<reference evidence="2 3" key="1">
    <citation type="submission" date="2024-10" db="EMBL/GenBank/DDBJ databases">
        <title>The Natural Products Discovery Center: Release of the First 8490 Sequenced Strains for Exploring Actinobacteria Biosynthetic Diversity.</title>
        <authorList>
            <person name="Kalkreuter E."/>
            <person name="Kautsar S.A."/>
            <person name="Yang D."/>
            <person name="Bader C.D."/>
            <person name="Teijaro C.N."/>
            <person name="Fluegel L."/>
            <person name="Davis C.M."/>
            <person name="Simpson J.R."/>
            <person name="Lauterbach L."/>
            <person name="Steele A.D."/>
            <person name="Gui C."/>
            <person name="Meng S."/>
            <person name="Li G."/>
            <person name="Viehrig K."/>
            <person name="Ye F."/>
            <person name="Su P."/>
            <person name="Kiefer A.F."/>
            <person name="Nichols A."/>
            <person name="Cepeda A.J."/>
            <person name="Yan W."/>
            <person name="Fan B."/>
            <person name="Jiang Y."/>
            <person name="Adhikari A."/>
            <person name="Zheng C.-J."/>
            <person name="Schuster L."/>
            <person name="Cowan T.M."/>
            <person name="Smanski M.J."/>
            <person name="Chevrette M.G."/>
            <person name="De Carvalho L.P.S."/>
            <person name="Shen B."/>
        </authorList>
    </citation>
    <scope>NUCLEOTIDE SEQUENCE [LARGE SCALE GENOMIC DNA]</scope>
    <source>
        <strain evidence="2 3">NPDC002593</strain>
    </source>
</reference>
<dbReference type="InterPro" id="IPR006440">
    <property type="entry name" value="Doc"/>
</dbReference>
<dbReference type="InterPro" id="IPR053737">
    <property type="entry name" value="Type_II_TA_Toxin"/>
</dbReference>
<dbReference type="PROSITE" id="PS51459">
    <property type="entry name" value="FIDO"/>
    <property type="match status" value="1"/>
</dbReference>